<protein>
    <submittedName>
        <fullName evidence="2">Uncharacterized protein</fullName>
    </submittedName>
</protein>
<feature type="transmembrane region" description="Helical" evidence="1">
    <location>
        <begin position="30"/>
        <end position="49"/>
    </location>
</feature>
<comment type="caution">
    <text evidence="2">The sequence shown here is derived from an EMBL/GenBank/DDBJ whole genome shotgun (WGS) entry which is preliminary data.</text>
</comment>
<feature type="transmembrane region" description="Helical" evidence="1">
    <location>
        <begin position="7"/>
        <end position="24"/>
    </location>
</feature>
<organism evidence="2 3">
    <name type="scientific">Aquibium carbonis</name>
    <dbReference type="NCBI Taxonomy" id="2495581"/>
    <lineage>
        <taxon>Bacteria</taxon>
        <taxon>Pseudomonadati</taxon>
        <taxon>Pseudomonadota</taxon>
        <taxon>Alphaproteobacteria</taxon>
        <taxon>Hyphomicrobiales</taxon>
        <taxon>Phyllobacteriaceae</taxon>
        <taxon>Aquibium</taxon>
    </lineage>
</organism>
<evidence type="ECO:0000313" key="3">
    <source>
        <dbReference type="Proteomes" id="UP000278398"/>
    </source>
</evidence>
<keyword evidence="1" id="KW-0812">Transmembrane</keyword>
<feature type="transmembrane region" description="Helical" evidence="1">
    <location>
        <begin position="91"/>
        <end position="109"/>
    </location>
</feature>
<name>A0A429YTW8_9HYPH</name>
<keyword evidence="1" id="KW-0472">Membrane</keyword>
<dbReference type="AlphaFoldDB" id="A0A429YTW8"/>
<dbReference type="RefSeq" id="WP_126701378.1">
    <property type="nucleotide sequence ID" value="NZ_RWKW01000071.1"/>
</dbReference>
<keyword evidence="3" id="KW-1185">Reference proteome</keyword>
<evidence type="ECO:0000256" key="1">
    <source>
        <dbReference type="SAM" id="Phobius"/>
    </source>
</evidence>
<sequence>MSPITTALFGSGAAVLYVVASWILKPLGGSPYLILIPLAAATMLASAWIESASQHRFRFGPVVTLLIALEVSMAVVAAILSVTDIYPSREIMGAIVAFAGLALLGTRAGRAG</sequence>
<reference evidence="2 3" key="1">
    <citation type="submission" date="2018-12" db="EMBL/GenBank/DDBJ databases">
        <title>Mesorhizobium carbonis sp. nov., isolated from coal mine water.</title>
        <authorList>
            <person name="Xin W."/>
            <person name="Xu Z."/>
            <person name="Xiang F."/>
            <person name="Zhang J."/>
            <person name="Xi L."/>
            <person name="Liu J."/>
        </authorList>
    </citation>
    <scope>NUCLEOTIDE SEQUENCE [LARGE SCALE GENOMIC DNA]</scope>
    <source>
        <strain evidence="2 3">B2.3</strain>
    </source>
</reference>
<evidence type="ECO:0000313" key="2">
    <source>
        <dbReference type="EMBL" id="RST84901.1"/>
    </source>
</evidence>
<proteinExistence type="predicted"/>
<keyword evidence="1" id="KW-1133">Transmembrane helix</keyword>
<gene>
    <name evidence="2" type="ORF">EJC49_18295</name>
</gene>
<dbReference type="Proteomes" id="UP000278398">
    <property type="component" value="Unassembled WGS sequence"/>
</dbReference>
<accession>A0A429YTW8</accession>
<feature type="transmembrane region" description="Helical" evidence="1">
    <location>
        <begin position="61"/>
        <end position="79"/>
    </location>
</feature>
<dbReference type="EMBL" id="RWKW01000071">
    <property type="protein sequence ID" value="RST84901.1"/>
    <property type="molecule type" value="Genomic_DNA"/>
</dbReference>